<feature type="compositionally biased region" description="Basic and acidic residues" evidence="1">
    <location>
        <begin position="106"/>
        <end position="115"/>
    </location>
</feature>
<dbReference type="InterPro" id="IPR013207">
    <property type="entry name" value="LGFP"/>
</dbReference>
<protein>
    <submittedName>
        <fullName evidence="3">LGFP repeat-containing protein</fullName>
    </submittedName>
</protein>
<gene>
    <name evidence="3" type="ORF">SAMN05660662_0986</name>
</gene>
<dbReference type="STRING" id="1550231.SAMN05660662_0986"/>
<sequence>MSQSVRLRGASRVLATAVVALAVVSGAPATAQAAPTAPAPVTTPTAEPAPPEPGSEPTPAPQPTPAPAPAEEPVESGDTVTGTLVRVYVDEIGDHGSGDPGALDHGNGDHGREETETWIETGGGEAVRVDSADVADVPLLATVEVTLGTEEPVEPGTPAGTPPTHEVLDVAVVAPAPEPPARPSGGDGAAAGTPTNTLTVVLVAPAGATPDSTTVAQVVAHVTDQVAPWWATESGGTVRIAVAASRDWVTSTKPCTDASGLWADAAAAAGWSPGAGKHLFTYLSTNTPGCGSVAGMGSLGAAPTTGGRLWVKGLSPLVSEHELGHNFGLGHSASTACAGAVETGTCSTVEYGDVYDVMGNWHDGSLNVVQAARIGLLPAPRQQTLASSGTGGAYTLAPNSGSAGVRGIKLTDAGGAVYWLEYRTPSGADAYLADRGRNSAAPYGLQPGVLLHRTSTGGATSVLLDPTPSAGDSYDRHFAFPIGTGVSFGGGNFTVTVQDVTASAATLWIATRTTAAAPARTPIQAAYEASGAINGPLGLAVAGQTCGLTGGGCSQSFAGGSIFWSPGTGAHHVSAAAIATRWTAGGGVDGVLGYPTTDTRCDYWGTTCEQTFQGGRIVTGSTGTYAVAPPFDAAWAARGGADGVLGAPATDATCGLSGGGCTQSFEHGALYWTAATGAHMVSTDPNAWRNTTAITDRWLAGDGQGGALGYPTADAVCGLPSGGCKQAFERGTIYDSWYGTTVMAPGPITDLWLAAGAESGPFGYPRADAQCDAGGCWQRFVDNRTVTWSRATGARTLSDWVGDTWTGFAGAWSATGAGAGPLGYPAGDATCAPGGGCRQAFEDGTLLRARYGDAQVVLDDAIGRYWAARGSENGALGYPSSGPVCTLPGGGCVQEFQSGQRVVWSAAGGAHALTPDAHWAWESTGGAAGRLGYPTGDRFCGLRDRGCGQHFQRGSVYSSDHGTQALYGAIRTAWVQRGSERGPWGYPADMPECGLPGGGCQQRFASGAVVSWSAATGARAVTGPIGWTWEMSGGARGPLGYAAGNEVCGLKDRGCAQHFTKGSVYFSPSTGTHIVSGTIRDRWTKHGRERGALGYPVTDAFCGLRDGGCGQHFAKGSIYWSPKTGARAVTGAMVSSWATQGWERGPLGYPTTDAFCGLRDGGCGQHFAKGSIYWSPKTGARAVTGAMVSSWATQGWERGPLGYPTTDAFCGLRDGGCGQHFAKGSIYWSSRTGAHILSGAIRDRWTAQGRERGALGYPVTDAFCGLRDRGCGQHFAKGSIYWSPKTGAHAVTGAVRDRWAAQGWERSALGYPTRAATTTGRQVVQTFQRGKVVVRF</sequence>
<accession>A0A1G7I3K1</accession>
<keyword evidence="2" id="KW-0732">Signal</keyword>
<dbReference type="OrthoDB" id="3758789at2"/>
<dbReference type="SUPFAM" id="SSF55486">
    <property type="entry name" value="Metalloproteases ('zincins'), catalytic domain"/>
    <property type="match status" value="1"/>
</dbReference>
<name>A0A1G7I3K1_9ACTN</name>
<organism evidence="3 4">
    <name type="scientific">Blastococcus aurantiacus</name>
    <dbReference type="NCBI Taxonomy" id="1550231"/>
    <lineage>
        <taxon>Bacteria</taxon>
        <taxon>Bacillati</taxon>
        <taxon>Actinomycetota</taxon>
        <taxon>Actinomycetes</taxon>
        <taxon>Geodermatophilales</taxon>
        <taxon>Geodermatophilaceae</taxon>
        <taxon>Blastococcus</taxon>
    </lineage>
</organism>
<dbReference type="EMBL" id="FNBT01000001">
    <property type="protein sequence ID" value="SDF07311.1"/>
    <property type="molecule type" value="Genomic_DNA"/>
</dbReference>
<feature type="region of interest" description="Disordered" evidence="1">
    <location>
        <begin position="28"/>
        <end position="79"/>
    </location>
</feature>
<reference evidence="4" key="1">
    <citation type="submission" date="2016-10" db="EMBL/GenBank/DDBJ databases">
        <authorList>
            <person name="Varghese N."/>
            <person name="Submissions S."/>
        </authorList>
    </citation>
    <scope>NUCLEOTIDE SEQUENCE [LARGE SCALE GENOMIC DNA]</scope>
    <source>
        <strain evidence="4">DSM 44268</strain>
    </source>
</reference>
<dbReference type="RefSeq" id="WP_091763919.1">
    <property type="nucleotide sequence ID" value="NZ_FNBT01000001.1"/>
</dbReference>
<dbReference type="Proteomes" id="UP000199406">
    <property type="component" value="Unassembled WGS sequence"/>
</dbReference>
<feature type="compositionally biased region" description="Low complexity" evidence="1">
    <location>
        <begin position="28"/>
        <end position="46"/>
    </location>
</feature>
<keyword evidence="4" id="KW-1185">Reference proteome</keyword>
<feature type="compositionally biased region" description="Pro residues" evidence="1">
    <location>
        <begin position="47"/>
        <end position="70"/>
    </location>
</feature>
<evidence type="ECO:0000256" key="2">
    <source>
        <dbReference type="SAM" id="SignalP"/>
    </source>
</evidence>
<feature type="region of interest" description="Disordered" evidence="1">
    <location>
        <begin position="91"/>
        <end position="115"/>
    </location>
</feature>
<proteinExistence type="predicted"/>
<evidence type="ECO:0000313" key="3">
    <source>
        <dbReference type="EMBL" id="SDF07311.1"/>
    </source>
</evidence>
<feature type="chain" id="PRO_5011557383" evidence="2">
    <location>
        <begin position="34"/>
        <end position="1336"/>
    </location>
</feature>
<evidence type="ECO:0000313" key="4">
    <source>
        <dbReference type="Proteomes" id="UP000199406"/>
    </source>
</evidence>
<dbReference type="Pfam" id="PF08310">
    <property type="entry name" value="LGFP"/>
    <property type="match status" value="13"/>
</dbReference>
<evidence type="ECO:0000256" key="1">
    <source>
        <dbReference type="SAM" id="MobiDB-lite"/>
    </source>
</evidence>
<feature type="signal peptide" evidence="2">
    <location>
        <begin position="1"/>
        <end position="33"/>
    </location>
</feature>